<evidence type="ECO:0000259" key="9">
    <source>
        <dbReference type="PROSITE" id="PS50011"/>
    </source>
</evidence>
<organism evidence="10 11">
    <name type="scientific">Diploptera punctata</name>
    <name type="common">Pacific beetle cockroach</name>
    <dbReference type="NCBI Taxonomy" id="6984"/>
    <lineage>
        <taxon>Eukaryota</taxon>
        <taxon>Metazoa</taxon>
        <taxon>Ecdysozoa</taxon>
        <taxon>Arthropoda</taxon>
        <taxon>Hexapoda</taxon>
        <taxon>Insecta</taxon>
        <taxon>Pterygota</taxon>
        <taxon>Neoptera</taxon>
        <taxon>Polyneoptera</taxon>
        <taxon>Dictyoptera</taxon>
        <taxon>Blattodea</taxon>
        <taxon>Blaberoidea</taxon>
        <taxon>Blaberidae</taxon>
        <taxon>Diplopterinae</taxon>
        <taxon>Diploptera</taxon>
    </lineage>
</organism>
<dbReference type="InterPro" id="IPR054521">
    <property type="entry name" value="HRI2_3H"/>
</dbReference>
<keyword evidence="2" id="KW-0723">Serine/threonine-protein kinase</keyword>
<dbReference type="Pfam" id="PF22949">
    <property type="entry name" value="HRI2_3H"/>
    <property type="match status" value="1"/>
</dbReference>
<reference evidence="10" key="2">
    <citation type="submission" date="2023-05" db="EMBL/GenBank/DDBJ databases">
        <authorList>
            <person name="Fouks B."/>
        </authorList>
    </citation>
    <scope>NUCLEOTIDE SEQUENCE</scope>
    <source>
        <strain evidence="10">Stay&amp;Tobe</strain>
        <tissue evidence="10">Testes</tissue>
    </source>
</reference>
<dbReference type="InterPro" id="IPR050339">
    <property type="entry name" value="CC_SR_Kinase"/>
</dbReference>
<dbReference type="Gene3D" id="3.30.200.20">
    <property type="entry name" value="Phosphorylase Kinase, domain 1"/>
    <property type="match status" value="1"/>
</dbReference>
<dbReference type="Pfam" id="PF00069">
    <property type="entry name" value="Pkinase"/>
    <property type="match status" value="1"/>
</dbReference>
<dbReference type="GO" id="GO:0005524">
    <property type="term" value="F:ATP binding"/>
    <property type="evidence" value="ECO:0007669"/>
    <property type="project" value="UniProtKB-KW"/>
</dbReference>
<keyword evidence="11" id="KW-1185">Reference proteome</keyword>
<evidence type="ECO:0000313" key="11">
    <source>
        <dbReference type="Proteomes" id="UP001233999"/>
    </source>
</evidence>
<keyword evidence="3" id="KW-0597">Phosphoprotein</keyword>
<evidence type="ECO:0000313" key="10">
    <source>
        <dbReference type="EMBL" id="KAJ9578584.1"/>
    </source>
</evidence>
<evidence type="ECO:0000256" key="2">
    <source>
        <dbReference type="ARBA" id="ARBA00022527"/>
    </source>
</evidence>
<sequence length="344" mass="38766">MQTRHSEVEAWSSLNTVTQFDAGSTVVVGTQESDLALQEFKPSSPVSLLVQSLVEQLCRLMAKNPKHQKRLYHVICDKLHEMNLIDQSYSIEEYEFIRNSYQKSLVKLVSVAKSVIVGSNDNSLVQLPRLTLEKCELAVSSRYRTDYEEVEYIAKGGFGHVYRVRHILDGMEYAVKKICIQCQNISSFLQNLREVKMLARLHHPNIVAYKAAWVEPVTSVPEMTSVEMDREHLTNCVALQNYQDVTSKKYEPPSSSDDSASIVFEDPSHSEDNGKGACGGISQSDTSTSFSEESDLSIDKVVCKYQSMNVTVWNNSWTGPVAQSTCFEMSSRDFPGDSTYIWLP</sequence>
<evidence type="ECO:0000256" key="4">
    <source>
        <dbReference type="ARBA" id="ARBA00022679"/>
    </source>
</evidence>
<evidence type="ECO:0000256" key="6">
    <source>
        <dbReference type="ARBA" id="ARBA00022777"/>
    </source>
</evidence>
<evidence type="ECO:0000256" key="5">
    <source>
        <dbReference type="ARBA" id="ARBA00022741"/>
    </source>
</evidence>
<dbReference type="Proteomes" id="UP001233999">
    <property type="component" value="Unassembled WGS sequence"/>
</dbReference>
<protein>
    <recommendedName>
        <fullName evidence="1">non-specific serine/threonine protein kinase</fullName>
        <ecNumber evidence="1">2.7.11.1</ecNumber>
    </recommendedName>
</protein>
<evidence type="ECO:0000256" key="3">
    <source>
        <dbReference type="ARBA" id="ARBA00022553"/>
    </source>
</evidence>
<proteinExistence type="predicted"/>
<dbReference type="AlphaFoldDB" id="A0AAD7ZDB6"/>
<feature type="domain" description="Protein kinase" evidence="9">
    <location>
        <begin position="147"/>
        <end position="344"/>
    </location>
</feature>
<evidence type="ECO:0000256" key="7">
    <source>
        <dbReference type="ARBA" id="ARBA00022840"/>
    </source>
</evidence>
<keyword evidence="6" id="KW-0418">Kinase</keyword>
<dbReference type="PANTHER" id="PTHR11042:SF187">
    <property type="entry name" value="EUKARYOTIC TRANSLATION INITIATION FACTOR 2-ALPHA KINASE 2"/>
    <property type="match status" value="1"/>
</dbReference>
<dbReference type="GO" id="GO:0005737">
    <property type="term" value="C:cytoplasm"/>
    <property type="evidence" value="ECO:0007669"/>
    <property type="project" value="TreeGrafter"/>
</dbReference>
<reference evidence="10" key="1">
    <citation type="journal article" date="2023" name="IScience">
        <title>Live-bearing cockroach genome reveals convergent evolutionary mechanisms linked to viviparity in insects and beyond.</title>
        <authorList>
            <person name="Fouks B."/>
            <person name="Harrison M.C."/>
            <person name="Mikhailova A.A."/>
            <person name="Marchal E."/>
            <person name="English S."/>
            <person name="Carruthers M."/>
            <person name="Jennings E.C."/>
            <person name="Chiamaka E.L."/>
            <person name="Frigard R.A."/>
            <person name="Pippel M."/>
            <person name="Attardo G.M."/>
            <person name="Benoit J.B."/>
            <person name="Bornberg-Bauer E."/>
            <person name="Tobe S.S."/>
        </authorList>
    </citation>
    <scope>NUCLEOTIDE SEQUENCE</scope>
    <source>
        <strain evidence="10">Stay&amp;Tobe</strain>
    </source>
</reference>
<dbReference type="GO" id="GO:0005634">
    <property type="term" value="C:nucleus"/>
    <property type="evidence" value="ECO:0007669"/>
    <property type="project" value="TreeGrafter"/>
</dbReference>
<dbReference type="InterPro" id="IPR000719">
    <property type="entry name" value="Prot_kinase_dom"/>
</dbReference>
<comment type="caution">
    <text evidence="10">The sequence shown here is derived from an EMBL/GenBank/DDBJ whole genome shotgun (WGS) entry which is preliminary data.</text>
</comment>
<feature type="non-terminal residue" evidence="10">
    <location>
        <position position="344"/>
    </location>
</feature>
<evidence type="ECO:0000256" key="8">
    <source>
        <dbReference type="SAM" id="MobiDB-lite"/>
    </source>
</evidence>
<dbReference type="GO" id="GO:0004694">
    <property type="term" value="F:eukaryotic translation initiation factor 2alpha kinase activity"/>
    <property type="evidence" value="ECO:0007669"/>
    <property type="project" value="TreeGrafter"/>
</dbReference>
<dbReference type="SUPFAM" id="SSF56112">
    <property type="entry name" value="Protein kinase-like (PK-like)"/>
    <property type="match status" value="1"/>
</dbReference>
<dbReference type="EC" id="2.7.11.1" evidence="1"/>
<feature type="region of interest" description="Disordered" evidence="8">
    <location>
        <begin position="247"/>
        <end position="290"/>
    </location>
</feature>
<dbReference type="EMBL" id="JASPKZ010008869">
    <property type="protein sequence ID" value="KAJ9578584.1"/>
    <property type="molecule type" value="Genomic_DNA"/>
</dbReference>
<keyword evidence="5" id="KW-0547">Nucleotide-binding</keyword>
<evidence type="ECO:0000256" key="1">
    <source>
        <dbReference type="ARBA" id="ARBA00012513"/>
    </source>
</evidence>
<dbReference type="InterPro" id="IPR011009">
    <property type="entry name" value="Kinase-like_dom_sf"/>
</dbReference>
<dbReference type="PROSITE" id="PS50011">
    <property type="entry name" value="PROTEIN_KINASE_DOM"/>
    <property type="match status" value="1"/>
</dbReference>
<name>A0AAD7ZDB6_DIPPU</name>
<dbReference type="PANTHER" id="PTHR11042">
    <property type="entry name" value="EUKARYOTIC TRANSLATION INITIATION FACTOR 2-ALPHA KINASE EIF2-ALPHA KINASE -RELATED"/>
    <property type="match status" value="1"/>
</dbReference>
<accession>A0AAD7ZDB6</accession>
<keyword evidence="4" id="KW-0808">Transferase</keyword>
<gene>
    <name evidence="10" type="ORF">L9F63_005186</name>
</gene>
<keyword evidence="7" id="KW-0067">ATP-binding</keyword>